<dbReference type="InterPro" id="IPR002347">
    <property type="entry name" value="SDR_fam"/>
</dbReference>
<dbReference type="PANTHER" id="PTHR42879:SF2">
    <property type="entry name" value="3-OXOACYL-[ACYL-CARRIER-PROTEIN] REDUCTASE FABG"/>
    <property type="match status" value="1"/>
</dbReference>
<proteinExistence type="inferred from homology"/>
<name>A0A6J4LM31_9ACTN</name>
<accession>A0A6J4LM31</accession>
<evidence type="ECO:0000256" key="2">
    <source>
        <dbReference type="ARBA" id="ARBA00023002"/>
    </source>
</evidence>
<organism evidence="4">
    <name type="scientific">uncultured Frankineae bacterium</name>
    <dbReference type="NCBI Taxonomy" id="437475"/>
    <lineage>
        <taxon>Bacteria</taxon>
        <taxon>Bacillati</taxon>
        <taxon>Actinomycetota</taxon>
        <taxon>Actinomycetes</taxon>
        <taxon>Frankiales</taxon>
        <taxon>environmental samples</taxon>
    </lineage>
</organism>
<dbReference type="PROSITE" id="PS00061">
    <property type="entry name" value="ADH_SHORT"/>
    <property type="match status" value="1"/>
</dbReference>
<dbReference type="NCBIfam" id="NF009466">
    <property type="entry name" value="PRK12826.1-2"/>
    <property type="match status" value="1"/>
</dbReference>
<dbReference type="InterPro" id="IPR057326">
    <property type="entry name" value="KR_dom"/>
</dbReference>
<dbReference type="FunFam" id="3.40.50.720:FF:000173">
    <property type="entry name" value="3-oxoacyl-[acyl-carrier protein] reductase"/>
    <property type="match status" value="1"/>
</dbReference>
<dbReference type="PRINTS" id="PR00080">
    <property type="entry name" value="SDRFAMILY"/>
</dbReference>
<dbReference type="InterPro" id="IPR020904">
    <property type="entry name" value="Sc_DH/Rdtase_CS"/>
</dbReference>
<comment type="similarity">
    <text evidence="1">Belongs to the short-chain dehydrogenases/reductases (SDR) family.</text>
</comment>
<dbReference type="InterPro" id="IPR050259">
    <property type="entry name" value="SDR"/>
</dbReference>
<dbReference type="GO" id="GO:0018454">
    <property type="term" value="F:acetoacetyl-CoA reductase activity"/>
    <property type="evidence" value="ECO:0007669"/>
    <property type="project" value="UniProtKB-EC"/>
</dbReference>
<dbReference type="AlphaFoldDB" id="A0A6J4LM31"/>
<dbReference type="InterPro" id="IPR036291">
    <property type="entry name" value="NAD(P)-bd_dom_sf"/>
</dbReference>
<dbReference type="Gene3D" id="3.40.50.720">
    <property type="entry name" value="NAD(P)-binding Rossmann-like Domain"/>
    <property type="match status" value="1"/>
</dbReference>
<dbReference type="PRINTS" id="PR00081">
    <property type="entry name" value="GDHRDH"/>
</dbReference>
<dbReference type="PANTHER" id="PTHR42879">
    <property type="entry name" value="3-OXOACYL-(ACYL-CARRIER-PROTEIN) REDUCTASE"/>
    <property type="match status" value="1"/>
</dbReference>
<dbReference type="Pfam" id="PF13561">
    <property type="entry name" value="adh_short_C2"/>
    <property type="match status" value="1"/>
</dbReference>
<evidence type="ECO:0000313" key="4">
    <source>
        <dbReference type="EMBL" id="CAA9335596.1"/>
    </source>
</evidence>
<evidence type="ECO:0000256" key="1">
    <source>
        <dbReference type="ARBA" id="ARBA00006484"/>
    </source>
</evidence>
<keyword evidence="2 4" id="KW-0560">Oxidoreductase</keyword>
<dbReference type="GO" id="GO:0032787">
    <property type="term" value="P:monocarboxylic acid metabolic process"/>
    <property type="evidence" value="ECO:0007669"/>
    <property type="project" value="UniProtKB-ARBA"/>
</dbReference>
<dbReference type="EC" id="1.1.1.36" evidence="4"/>
<evidence type="ECO:0000259" key="3">
    <source>
        <dbReference type="SMART" id="SM00822"/>
    </source>
</evidence>
<dbReference type="SMART" id="SM00822">
    <property type="entry name" value="PKS_KR"/>
    <property type="match status" value="1"/>
</dbReference>
<protein>
    <submittedName>
        <fullName evidence="4">Acetoacetyl-CoA reductase</fullName>
        <ecNumber evidence="4">1.1.1.36</ecNumber>
    </submittedName>
</protein>
<sequence>MTATAAQATGSGDKLLGRVAFVTGGTRGIGAAIGRSLAKQGASVAAGYSGNTEAAERFAKEFGEEFPGNKLTVHKGDIASADDCRRTVAEVIDQHGGLDILVNNAGITADRSVLKMVDDDWRKVIDVNLSGAFYLSQAALKHMLERGSGRIIMISSVIGEMGNVGQSNYAAAKSGLFGLTKTLAREAAMQQQRSGRSGGVDVTVNTVTPGFIATEMLSTVPEKVLDGIRSKIPLGRLGEPEEIARVVHFLAADASSYITGQVWGVNGGLDM</sequence>
<feature type="domain" description="Ketoreductase" evidence="3">
    <location>
        <begin position="18"/>
        <end position="215"/>
    </location>
</feature>
<dbReference type="SUPFAM" id="SSF51735">
    <property type="entry name" value="NAD(P)-binding Rossmann-fold domains"/>
    <property type="match status" value="1"/>
</dbReference>
<gene>
    <name evidence="4" type="ORF">AVDCRST_MAG16-1555</name>
</gene>
<reference evidence="4" key="1">
    <citation type="submission" date="2020-02" db="EMBL/GenBank/DDBJ databases">
        <authorList>
            <person name="Meier V. D."/>
        </authorList>
    </citation>
    <scope>NUCLEOTIDE SEQUENCE</scope>
    <source>
        <strain evidence="4">AVDCRST_MAG16</strain>
    </source>
</reference>
<dbReference type="EMBL" id="CADCUE010000134">
    <property type="protein sequence ID" value="CAA9335596.1"/>
    <property type="molecule type" value="Genomic_DNA"/>
</dbReference>